<reference evidence="2 3" key="1">
    <citation type="submission" date="2016-10" db="EMBL/GenBank/DDBJ databases">
        <title>Genome sequence of the basidiomycete white-rot fungus Trametes pubescens.</title>
        <authorList>
            <person name="Makela M.R."/>
            <person name="Granchi Z."/>
            <person name="Peng M."/>
            <person name="De Vries R.P."/>
            <person name="Grigoriev I."/>
            <person name="Riley R."/>
            <person name="Hilden K."/>
        </authorList>
    </citation>
    <scope>NUCLEOTIDE SEQUENCE [LARGE SCALE GENOMIC DNA]</scope>
    <source>
        <strain evidence="2 3">FBCC735</strain>
    </source>
</reference>
<organism evidence="2 3">
    <name type="scientific">Trametes pubescens</name>
    <name type="common">White-rot fungus</name>
    <dbReference type="NCBI Taxonomy" id="154538"/>
    <lineage>
        <taxon>Eukaryota</taxon>
        <taxon>Fungi</taxon>
        <taxon>Dikarya</taxon>
        <taxon>Basidiomycota</taxon>
        <taxon>Agaricomycotina</taxon>
        <taxon>Agaricomycetes</taxon>
        <taxon>Polyporales</taxon>
        <taxon>Polyporaceae</taxon>
        <taxon>Trametes</taxon>
    </lineage>
</organism>
<dbReference type="Proteomes" id="UP000184267">
    <property type="component" value="Unassembled WGS sequence"/>
</dbReference>
<protein>
    <submittedName>
        <fullName evidence="2">Uncharacterized protein</fullName>
    </submittedName>
</protein>
<keyword evidence="3" id="KW-1185">Reference proteome</keyword>
<sequence length="281" mass="29462">MPSFWQNFARRRRPACSKRTPVHSVPSSAPVSGSTAGPSRISQNTALATVFSLVSPSPSPSSSHSSNKRPRSSDVDDSDVPPPHKKARSSMDEAVVPETAPSGSSQMVVSGRTGPAVAGTTESVSGLQHDGKAEADREEADDGAVAGDYMVPGDNTASGDDTAQEDNVAPEDAPMPPQWRAYTPRPRRTDNELAAVTVACLTLVQCGVAGCTELLNPTEDEKNRPHMRSHHAAAATASTTPLGCVWAGCGTSVSGKKMTRHVEKDHIGYGYFCPGLNCPLA</sequence>
<name>A0A1M2VFJ2_TRAPU</name>
<evidence type="ECO:0000313" key="3">
    <source>
        <dbReference type="Proteomes" id="UP000184267"/>
    </source>
</evidence>
<feature type="compositionally biased region" description="Low complexity" evidence="1">
    <location>
        <begin position="22"/>
        <end position="39"/>
    </location>
</feature>
<proteinExistence type="predicted"/>
<dbReference type="EMBL" id="MNAD01001309">
    <property type="protein sequence ID" value="OJT06411.1"/>
    <property type="molecule type" value="Genomic_DNA"/>
</dbReference>
<evidence type="ECO:0000256" key="1">
    <source>
        <dbReference type="SAM" id="MobiDB-lite"/>
    </source>
</evidence>
<comment type="caution">
    <text evidence="2">The sequence shown here is derived from an EMBL/GenBank/DDBJ whole genome shotgun (WGS) entry which is preliminary data.</text>
</comment>
<feature type="region of interest" description="Disordered" evidence="1">
    <location>
        <begin position="1"/>
        <end position="185"/>
    </location>
</feature>
<dbReference type="AlphaFoldDB" id="A0A1M2VFJ2"/>
<gene>
    <name evidence="2" type="ORF">TRAPUB_2686</name>
</gene>
<feature type="compositionally biased region" description="Low complexity" evidence="1">
    <location>
        <begin position="52"/>
        <end position="65"/>
    </location>
</feature>
<accession>A0A1M2VFJ2</accession>
<evidence type="ECO:0000313" key="2">
    <source>
        <dbReference type="EMBL" id="OJT06411.1"/>
    </source>
</evidence>